<dbReference type="CDD" id="cd01134">
    <property type="entry name" value="V_A-ATPase_A"/>
    <property type="match status" value="1"/>
</dbReference>
<dbReference type="InterPro" id="IPR004100">
    <property type="entry name" value="ATPase_F1/V1/A1_a/bsu_N"/>
</dbReference>
<dbReference type="FunFam" id="2.40.30.20:FF:000002">
    <property type="entry name" value="V-type proton ATPase catalytic subunit A"/>
    <property type="match status" value="1"/>
</dbReference>
<keyword evidence="7 13" id="KW-0067">ATP-binding</keyword>
<keyword evidence="4 13" id="KW-0813">Transport</keyword>
<dbReference type="InterPro" id="IPR020003">
    <property type="entry name" value="ATPase_a/bsu_AS"/>
</dbReference>
<dbReference type="AlphaFoldDB" id="A0AAX3K8Z2"/>
<evidence type="ECO:0000313" key="18">
    <source>
        <dbReference type="EMBL" id="WBB31656.1"/>
    </source>
</evidence>
<feature type="domain" description="ATPsynthase alpha/beta subunit barrel-sandwich" evidence="16">
    <location>
        <begin position="108"/>
        <end position="193"/>
    </location>
</feature>
<evidence type="ECO:0000256" key="1">
    <source>
        <dbReference type="ARBA" id="ARBA00008936"/>
    </source>
</evidence>
<dbReference type="SUPFAM" id="SSF52540">
    <property type="entry name" value="P-loop containing nucleoside triphosphate hydrolases"/>
    <property type="match status" value="1"/>
</dbReference>
<dbReference type="NCBIfam" id="NF003220">
    <property type="entry name" value="PRK04192.1"/>
    <property type="match status" value="1"/>
</dbReference>
<dbReference type="PANTHER" id="PTHR43607:SF1">
    <property type="entry name" value="H(+)-TRANSPORTING TWO-SECTOR ATPASE"/>
    <property type="match status" value="1"/>
</dbReference>
<dbReference type="Gene3D" id="1.10.1140.10">
    <property type="entry name" value="Bovine Mitochondrial F1-atpase, Atp Synthase Beta Chain, Chain D, domain 3"/>
    <property type="match status" value="1"/>
</dbReference>
<dbReference type="GO" id="GO:0005524">
    <property type="term" value="F:ATP binding"/>
    <property type="evidence" value="ECO:0007669"/>
    <property type="project" value="UniProtKB-UniRule"/>
</dbReference>
<dbReference type="EMBL" id="CP101412">
    <property type="protein sequence ID" value="WBB31656.1"/>
    <property type="molecule type" value="Genomic_DNA"/>
</dbReference>
<dbReference type="InterPro" id="IPR022878">
    <property type="entry name" value="V-ATPase_asu"/>
</dbReference>
<dbReference type="HAMAP" id="MF_00309">
    <property type="entry name" value="ATP_synth_A_arch"/>
    <property type="match status" value="1"/>
</dbReference>
<dbReference type="Pfam" id="PF00006">
    <property type="entry name" value="ATP-synt_ab"/>
    <property type="match status" value="1"/>
</dbReference>
<dbReference type="CDD" id="cd18111">
    <property type="entry name" value="ATP-synt_V_A-type_alpha_C"/>
    <property type="match status" value="1"/>
</dbReference>
<keyword evidence="6 13" id="KW-0375">Hydrogen ion transport</keyword>
<organism evidence="18 19">
    <name type="scientific">Parvimonas micra</name>
    <dbReference type="NCBI Taxonomy" id="33033"/>
    <lineage>
        <taxon>Bacteria</taxon>
        <taxon>Bacillati</taxon>
        <taxon>Bacillota</taxon>
        <taxon>Tissierellia</taxon>
        <taxon>Tissierellales</taxon>
        <taxon>Peptoniphilaceae</taxon>
        <taxon>Parvimonas</taxon>
    </lineage>
</organism>
<comment type="catalytic activity">
    <reaction evidence="13">
        <text>ATP + H2O + 4 H(+)(in) = ADP + phosphate + 5 H(+)(out)</text>
        <dbReference type="Rhea" id="RHEA:57720"/>
        <dbReference type="ChEBI" id="CHEBI:15377"/>
        <dbReference type="ChEBI" id="CHEBI:15378"/>
        <dbReference type="ChEBI" id="CHEBI:30616"/>
        <dbReference type="ChEBI" id="CHEBI:43474"/>
        <dbReference type="ChEBI" id="CHEBI:456216"/>
        <dbReference type="EC" id="7.1.2.2"/>
    </reaction>
</comment>
<evidence type="ECO:0000256" key="3">
    <source>
        <dbReference type="ARBA" id="ARBA00018003"/>
    </source>
</evidence>
<dbReference type="Gene3D" id="2.40.30.20">
    <property type="match status" value="1"/>
</dbReference>
<dbReference type="InterPro" id="IPR027417">
    <property type="entry name" value="P-loop_NTPase"/>
</dbReference>
<evidence type="ECO:0000256" key="13">
    <source>
        <dbReference type="HAMAP-Rule" id="MF_00309"/>
    </source>
</evidence>
<evidence type="ECO:0000256" key="7">
    <source>
        <dbReference type="ARBA" id="ARBA00022840"/>
    </source>
</evidence>
<dbReference type="FunFam" id="2.40.50.100:FF:000008">
    <property type="entry name" value="V-type proton ATPase catalytic subunit A"/>
    <property type="match status" value="1"/>
</dbReference>
<dbReference type="InterPro" id="IPR036121">
    <property type="entry name" value="ATPase_F1/V1/A1_a/bsu_N_sf"/>
</dbReference>
<evidence type="ECO:0000256" key="4">
    <source>
        <dbReference type="ARBA" id="ARBA00022448"/>
    </source>
</evidence>
<dbReference type="PROSITE" id="PS00152">
    <property type="entry name" value="ATPASE_ALPHA_BETA"/>
    <property type="match status" value="1"/>
</dbReference>
<dbReference type="PANTHER" id="PTHR43607">
    <property type="entry name" value="V-TYPE PROTON ATPASE CATALYTIC SUBUNIT A"/>
    <property type="match status" value="1"/>
</dbReference>
<evidence type="ECO:0000313" key="19">
    <source>
        <dbReference type="Proteomes" id="UP001210690"/>
    </source>
</evidence>
<accession>A0AAX3K8Z2</accession>
<evidence type="ECO:0000259" key="14">
    <source>
        <dbReference type="Pfam" id="PF00006"/>
    </source>
</evidence>
<dbReference type="FunFam" id="1.10.1140.10:FF:000002">
    <property type="entry name" value="V-type proton ATPase catalytic subunit A"/>
    <property type="match status" value="1"/>
</dbReference>
<dbReference type="GO" id="GO:0046961">
    <property type="term" value="F:proton-transporting ATPase activity, rotational mechanism"/>
    <property type="evidence" value="ECO:0007669"/>
    <property type="project" value="InterPro"/>
</dbReference>
<dbReference type="RefSeq" id="WP_009354608.1">
    <property type="nucleotide sequence ID" value="NZ_CP101412.1"/>
</dbReference>
<keyword evidence="9 13" id="KW-0406">Ion transport</keyword>
<dbReference type="Proteomes" id="UP001210690">
    <property type="component" value="Chromosome"/>
</dbReference>
<evidence type="ECO:0000256" key="12">
    <source>
        <dbReference type="ARBA" id="ARBA00054855"/>
    </source>
</evidence>
<evidence type="ECO:0000259" key="15">
    <source>
        <dbReference type="Pfam" id="PF02874"/>
    </source>
</evidence>
<protein>
    <recommendedName>
        <fullName evidence="3 13">V-type ATP synthase alpha chain</fullName>
        <ecNumber evidence="2 13">7.1.2.2</ecNumber>
    </recommendedName>
    <alternativeName>
        <fullName evidence="11 13">V-ATPase subunit A</fullName>
    </alternativeName>
</protein>
<dbReference type="InterPro" id="IPR031686">
    <property type="entry name" value="ATP-synth_a_Xtn"/>
</dbReference>
<feature type="binding site" evidence="13">
    <location>
        <begin position="231"/>
        <end position="238"/>
    </location>
    <ligand>
        <name>ATP</name>
        <dbReference type="ChEBI" id="CHEBI:30616"/>
    </ligand>
</feature>
<dbReference type="InterPro" id="IPR000194">
    <property type="entry name" value="ATPase_F1/V1/A1_a/bsu_nucl-bd"/>
</dbReference>
<proteinExistence type="inferred from homology"/>
<name>A0AAX3K8Z2_9FIRM</name>
<dbReference type="GO" id="GO:0045259">
    <property type="term" value="C:proton-transporting ATP synthase complex"/>
    <property type="evidence" value="ECO:0007669"/>
    <property type="project" value="UniProtKB-ARBA"/>
</dbReference>
<gene>
    <name evidence="13" type="primary">atpA</name>
    <name evidence="18" type="ORF">NM222_01165</name>
</gene>
<dbReference type="SUPFAM" id="SSF47917">
    <property type="entry name" value="C-terminal domain of alpha and beta subunits of F1 ATP synthase"/>
    <property type="match status" value="1"/>
</dbReference>
<evidence type="ECO:0000256" key="8">
    <source>
        <dbReference type="ARBA" id="ARBA00022967"/>
    </source>
</evidence>
<dbReference type="FunFam" id="3.40.50.300:FF:000675">
    <property type="entry name" value="V-type ATP synthase alpha chain"/>
    <property type="match status" value="1"/>
</dbReference>
<evidence type="ECO:0000256" key="9">
    <source>
        <dbReference type="ARBA" id="ARBA00023065"/>
    </source>
</evidence>
<feature type="domain" description="ATPase F1/V1/A1 complex alpha/beta subunit nucleotide-binding" evidence="14">
    <location>
        <begin position="211"/>
        <end position="433"/>
    </location>
</feature>
<dbReference type="Gene3D" id="3.40.50.300">
    <property type="entry name" value="P-loop containing nucleotide triphosphate hydrolases"/>
    <property type="match status" value="1"/>
</dbReference>
<dbReference type="InterPro" id="IPR055190">
    <property type="entry name" value="ATP-synt_VA_C"/>
</dbReference>
<keyword evidence="5 13" id="KW-0547">Nucleotide-binding</keyword>
<dbReference type="GO" id="GO:0046933">
    <property type="term" value="F:proton-transporting ATP synthase activity, rotational mechanism"/>
    <property type="evidence" value="ECO:0007669"/>
    <property type="project" value="UniProtKB-UniRule"/>
</dbReference>
<evidence type="ECO:0000256" key="10">
    <source>
        <dbReference type="ARBA" id="ARBA00023310"/>
    </source>
</evidence>
<evidence type="ECO:0000256" key="6">
    <source>
        <dbReference type="ARBA" id="ARBA00022781"/>
    </source>
</evidence>
<keyword evidence="8 13" id="KW-1278">Translocase</keyword>
<feature type="domain" description="ATPase F1/V1/A1 complex alpha/beta subunit N-terminal" evidence="15">
    <location>
        <begin position="6"/>
        <end position="68"/>
    </location>
</feature>
<evidence type="ECO:0000256" key="2">
    <source>
        <dbReference type="ARBA" id="ARBA00012473"/>
    </source>
</evidence>
<dbReference type="Pfam" id="PF22919">
    <property type="entry name" value="ATP-synt_VA_C"/>
    <property type="match status" value="1"/>
</dbReference>
<evidence type="ECO:0000256" key="5">
    <source>
        <dbReference type="ARBA" id="ARBA00022741"/>
    </source>
</evidence>
<dbReference type="InterPro" id="IPR023366">
    <property type="entry name" value="ATP_synth_asu-like_sf"/>
</dbReference>
<keyword evidence="10 13" id="KW-0066">ATP synthesis</keyword>
<feature type="domain" description="ATP synthase A/B type C-terminal" evidence="17">
    <location>
        <begin position="442"/>
        <end position="543"/>
    </location>
</feature>
<dbReference type="GO" id="GO:0042777">
    <property type="term" value="P:proton motive force-driven plasma membrane ATP synthesis"/>
    <property type="evidence" value="ECO:0007669"/>
    <property type="project" value="UniProtKB-UniRule"/>
</dbReference>
<dbReference type="EC" id="7.1.2.2" evidence="2 13"/>
<dbReference type="SUPFAM" id="SSF50615">
    <property type="entry name" value="N-terminal domain of alpha and beta subunits of F1 ATP synthase"/>
    <property type="match status" value="1"/>
</dbReference>
<dbReference type="CDD" id="cd18119">
    <property type="entry name" value="ATP-synt_V_A-type_alpha_N"/>
    <property type="match status" value="1"/>
</dbReference>
<evidence type="ECO:0000259" key="16">
    <source>
        <dbReference type="Pfam" id="PF16886"/>
    </source>
</evidence>
<dbReference type="Pfam" id="PF16886">
    <property type="entry name" value="ATP-synt_ab_Xtn"/>
    <property type="match status" value="1"/>
</dbReference>
<dbReference type="InterPro" id="IPR024034">
    <property type="entry name" value="ATPase_F1/V1_b/a_C"/>
</dbReference>
<reference evidence="18" key="1">
    <citation type="submission" date="2022-07" db="EMBL/GenBank/DDBJ databases">
        <title>Parvimonas micra travels from the subgingival sulcus of the human oral cavity to the colorectal adenocarcinoma.</title>
        <authorList>
            <person name="Conde-Perez K."/>
            <person name="Buetas E."/>
            <person name="Aja-Macaya P."/>
            <person name="Martin-De Arribas E."/>
            <person name="Iglesias-Corras I."/>
            <person name="Trigo-Tasende N."/>
            <person name="Nasser-Ali M."/>
            <person name="Estevez L.S."/>
            <person name="Rumbo-Feal S."/>
            <person name="Otero-Alen B."/>
            <person name="Noguera J.F."/>
            <person name="Concha A."/>
            <person name="Pardinas-Lopez S."/>
            <person name="Carda-Dieguez M."/>
            <person name="Gomez-Randulfe I."/>
            <person name="Martinez-Lago N."/>
            <person name="Ladra S."/>
            <person name="Aparicio L.A."/>
            <person name="Bou G."/>
            <person name="Mira A."/>
            <person name="Vallejo J.A."/>
            <person name="Poza M."/>
        </authorList>
    </citation>
    <scope>NUCLEOTIDE SEQUENCE</scope>
    <source>
        <strain evidence="18">PM102KC-G-1</strain>
    </source>
</reference>
<evidence type="ECO:0000256" key="11">
    <source>
        <dbReference type="ARBA" id="ARBA00031719"/>
    </source>
</evidence>
<evidence type="ECO:0000259" key="17">
    <source>
        <dbReference type="Pfam" id="PF22919"/>
    </source>
</evidence>
<comment type="function">
    <text evidence="12 13">Produces ATP from ADP in the presence of a proton gradient across the membrane. The V-type alpha chain is a catalytic subunit.</text>
</comment>
<sequence>MKVGKVIKVSGPLVVAEGMEDANVYDVVEVSDNKLIGEIIEMRGDRASIQVYEETTGIGPGDDVYSTGSPLSIELGPGMLEQMFDGIQRPLEALQAKAGDFLLRGVSVSPLDREKRWDFVPTVNVGDEVSEGNIIGTVQETTVVSHKIMVPPAVSGKIVEILPGYHTVDEIICKIETDDGIKELNMIQKWPVRRGRPYSRKLDPIRPLVTGQRIIDTFFPVAKGGAAAIPGPFGSGKTVVQHQLAKWADAEIVVYVGCGERGNEMTDVLMEFPEILDPKTGQSLMKRTVLIANTSNMPVAAREASIYTGITIGEYFRDMGYSVALMADSTSRWAEALREMSGRLEEMPGDEGYPAYLASRVADFYERAGYVKCLGEDREGALTVIGAVSPPGGDISEPVSQATLRIVKVFWGLDYALSYRRHFPAINWLNSYSLYQDKMDKFMDESIDRKFSAHRIQSMALLQEESNLQEVVRLVGRDSLSETDQLKLEVAKSLREDFLQQNAFHEVDTYCSLPKQFKMLNLILGFYDEAKKALDAGVYLDEILKIESREGITRSKNISENELEKFDELFETVKADIEKLISEGGNSNA</sequence>
<dbReference type="Gene3D" id="2.40.50.100">
    <property type="match status" value="1"/>
</dbReference>
<dbReference type="Pfam" id="PF02874">
    <property type="entry name" value="ATP-synt_ab_N"/>
    <property type="match status" value="1"/>
</dbReference>
<comment type="similarity">
    <text evidence="1 13">Belongs to the ATPase alpha/beta chains family.</text>
</comment>